<dbReference type="eggNOG" id="ENOG502SX89">
    <property type="taxonomic scope" value="Eukaryota"/>
</dbReference>
<organism evidence="3">
    <name type="scientific">Melampsora larici-populina (strain 98AG31 / pathotype 3-4-7)</name>
    <name type="common">Poplar leaf rust fungus</name>
    <dbReference type="NCBI Taxonomy" id="747676"/>
    <lineage>
        <taxon>Eukaryota</taxon>
        <taxon>Fungi</taxon>
        <taxon>Dikarya</taxon>
        <taxon>Basidiomycota</taxon>
        <taxon>Pucciniomycotina</taxon>
        <taxon>Pucciniomycetes</taxon>
        <taxon>Pucciniales</taxon>
        <taxon>Melampsoraceae</taxon>
        <taxon>Melampsora</taxon>
    </lineage>
</organism>
<sequence length="196" mass="21927">MTDQAAPEVQAASKPKLLRSATAVKHTLYLILAFFSFLLFIISCVVVPFERDQYGGYNPPAAALAFTGGVGAFFLPLFVWSQRVRPDFFTNTLIADLGFLAFMWFFLLGGVGALTAQTYDLLACQDLFICRGFSAMMAFSWISWIITTVMIGYICVIMGSLWSREQKIEWTKPLKEVMKAEKAKNVDKMAEKEATV</sequence>
<reference evidence="3" key="1">
    <citation type="journal article" date="2011" name="Proc. Natl. Acad. Sci. U.S.A.">
        <title>Obligate biotrophy features unraveled by the genomic analysis of rust fungi.</title>
        <authorList>
            <person name="Duplessis S."/>
            <person name="Cuomo C.A."/>
            <person name="Lin Y.-C."/>
            <person name="Aerts A."/>
            <person name="Tisserant E."/>
            <person name="Veneault-Fourrey C."/>
            <person name="Joly D.L."/>
            <person name="Hacquard S."/>
            <person name="Amselem J."/>
            <person name="Cantarel B.L."/>
            <person name="Chiu R."/>
            <person name="Coutinho P.M."/>
            <person name="Feau N."/>
            <person name="Field M."/>
            <person name="Frey P."/>
            <person name="Gelhaye E."/>
            <person name="Goldberg J."/>
            <person name="Grabherr M.G."/>
            <person name="Kodira C.D."/>
            <person name="Kohler A."/>
            <person name="Kuees U."/>
            <person name="Lindquist E.A."/>
            <person name="Lucas S.M."/>
            <person name="Mago R."/>
            <person name="Mauceli E."/>
            <person name="Morin E."/>
            <person name="Murat C."/>
            <person name="Pangilinan J.L."/>
            <person name="Park R."/>
            <person name="Pearson M."/>
            <person name="Quesneville H."/>
            <person name="Rouhier N."/>
            <person name="Sakthikumar S."/>
            <person name="Salamov A.A."/>
            <person name="Schmutz J."/>
            <person name="Selles B."/>
            <person name="Shapiro H."/>
            <person name="Tanguay P."/>
            <person name="Tuskan G.A."/>
            <person name="Henrissat B."/>
            <person name="Van de Peer Y."/>
            <person name="Rouze P."/>
            <person name="Ellis J.G."/>
            <person name="Dodds P.N."/>
            <person name="Schein J.E."/>
            <person name="Zhong S."/>
            <person name="Hamelin R.C."/>
            <person name="Grigoriev I.V."/>
            <person name="Szabo L.J."/>
            <person name="Martin F."/>
        </authorList>
    </citation>
    <scope>NUCLEOTIDE SEQUENCE [LARGE SCALE GENOMIC DNA]</scope>
    <source>
        <strain evidence="3">98AG31 / pathotype 3-4-7</strain>
    </source>
</reference>
<dbReference type="RefSeq" id="XP_007407842.1">
    <property type="nucleotide sequence ID" value="XM_007407780.1"/>
</dbReference>
<evidence type="ECO:0008006" key="4">
    <source>
        <dbReference type="Google" id="ProtNLM"/>
    </source>
</evidence>
<protein>
    <recommendedName>
        <fullName evidence="4">MARVEL domain-containing protein</fullName>
    </recommendedName>
</protein>
<keyword evidence="3" id="KW-1185">Reference proteome</keyword>
<dbReference type="EMBL" id="GL883099">
    <property type="protein sequence ID" value="EGG08868.1"/>
    <property type="molecule type" value="Genomic_DNA"/>
</dbReference>
<feature type="transmembrane region" description="Helical" evidence="1">
    <location>
        <begin position="61"/>
        <end position="81"/>
    </location>
</feature>
<dbReference type="VEuPathDB" id="FungiDB:MELLADRAFT_104766"/>
<dbReference type="InParanoid" id="F4RFU3"/>
<gene>
    <name evidence="2" type="ORF">MELLADRAFT_104766</name>
</gene>
<feature type="transmembrane region" description="Helical" evidence="1">
    <location>
        <begin position="93"/>
        <end position="113"/>
    </location>
</feature>
<evidence type="ECO:0000313" key="3">
    <source>
        <dbReference type="Proteomes" id="UP000001072"/>
    </source>
</evidence>
<evidence type="ECO:0000256" key="1">
    <source>
        <dbReference type="SAM" id="Phobius"/>
    </source>
</evidence>
<dbReference type="OrthoDB" id="2501127at2759"/>
<keyword evidence="1" id="KW-0812">Transmembrane</keyword>
<dbReference type="GeneID" id="18922385"/>
<accession>F4RFU3</accession>
<keyword evidence="1" id="KW-1133">Transmembrane helix</keyword>
<feature type="transmembrane region" description="Helical" evidence="1">
    <location>
        <begin position="141"/>
        <end position="162"/>
    </location>
</feature>
<proteinExistence type="predicted"/>
<dbReference type="Proteomes" id="UP000001072">
    <property type="component" value="Unassembled WGS sequence"/>
</dbReference>
<dbReference type="KEGG" id="mlr:MELLADRAFT_104766"/>
<dbReference type="AlphaFoldDB" id="F4RFU3"/>
<dbReference type="HOGENOM" id="CLU_1349479_0_0_1"/>
<keyword evidence="1" id="KW-0472">Membrane</keyword>
<name>F4RFU3_MELLP</name>
<evidence type="ECO:0000313" key="2">
    <source>
        <dbReference type="EMBL" id="EGG08868.1"/>
    </source>
</evidence>
<feature type="transmembrane region" description="Helical" evidence="1">
    <location>
        <begin position="28"/>
        <end position="49"/>
    </location>
</feature>